<protein>
    <submittedName>
        <fullName evidence="2">Uncharacterized protein</fullName>
    </submittedName>
</protein>
<evidence type="ECO:0000313" key="2">
    <source>
        <dbReference type="EMBL" id="MDR6550518.1"/>
    </source>
</evidence>
<proteinExistence type="predicted"/>
<feature type="region of interest" description="Disordered" evidence="1">
    <location>
        <begin position="164"/>
        <end position="183"/>
    </location>
</feature>
<dbReference type="EMBL" id="JAVDSB010000002">
    <property type="protein sequence ID" value="MDR6550518.1"/>
    <property type="molecule type" value="Genomic_DNA"/>
</dbReference>
<dbReference type="Proteomes" id="UP001267290">
    <property type="component" value="Unassembled WGS sequence"/>
</dbReference>
<feature type="compositionally biased region" description="Low complexity" evidence="1">
    <location>
        <begin position="164"/>
        <end position="182"/>
    </location>
</feature>
<name>A0ABU1NSR5_9BACL</name>
<gene>
    <name evidence="2" type="ORF">J2736_001705</name>
</gene>
<comment type="caution">
    <text evidence="2">The sequence shown here is derived from an EMBL/GenBank/DDBJ whole genome shotgun (WGS) entry which is preliminary data.</text>
</comment>
<dbReference type="RefSeq" id="WP_310225393.1">
    <property type="nucleotide sequence ID" value="NZ_JAVDSB010000002.1"/>
</dbReference>
<reference evidence="2 3" key="1">
    <citation type="submission" date="2023-07" db="EMBL/GenBank/DDBJ databases">
        <title>Sorghum-associated microbial communities from plants grown in Nebraska, USA.</title>
        <authorList>
            <person name="Schachtman D."/>
        </authorList>
    </citation>
    <scope>NUCLEOTIDE SEQUENCE [LARGE SCALE GENOMIC DNA]</scope>
    <source>
        <strain evidence="2 3">CC258</strain>
    </source>
</reference>
<evidence type="ECO:0000313" key="3">
    <source>
        <dbReference type="Proteomes" id="UP001267290"/>
    </source>
</evidence>
<keyword evidence="3" id="KW-1185">Reference proteome</keyword>
<evidence type="ECO:0000256" key="1">
    <source>
        <dbReference type="SAM" id="MobiDB-lite"/>
    </source>
</evidence>
<organism evidence="2 3">
    <name type="scientific">Paenibacillus qinlingensis</name>
    <dbReference type="NCBI Taxonomy" id="1837343"/>
    <lineage>
        <taxon>Bacteria</taxon>
        <taxon>Bacillati</taxon>
        <taxon>Bacillota</taxon>
        <taxon>Bacilli</taxon>
        <taxon>Bacillales</taxon>
        <taxon>Paenibacillaceae</taxon>
        <taxon>Paenibacillus</taxon>
    </lineage>
</organism>
<accession>A0ABU1NSR5</accession>
<sequence length="302" mass="32779">MATVSVVSIFTRGARSSDTFEMRRARVQSDLSRATEAWGTGFFPGVRGNINFVSLNEYYISDVTIPSNTVSSVNDERVQSLILQARTVNNNATALYVVYVSGGNLSSGAVGNGGPQIINFNNTNNYGVYGQTVLSDNAADSYLLAHEAGHALFGRFTSNSSNSFTINDPSNPGNDHNNNPQNLMNGFVPASAPFINEAQATVALQSRMLLENSTIQMATVSLSASGQTASISHAPNHTLQKVPACPCCDRPKPPEESERERRINKAISKLIKEIGPDKINPKFKPPHDPFKHCKCKCNDHHH</sequence>